<comment type="caution">
    <text evidence="2">The sequence shown here is derived from an EMBL/GenBank/DDBJ whole genome shotgun (WGS) entry which is preliminary data.</text>
</comment>
<feature type="signal peptide" evidence="1">
    <location>
        <begin position="1"/>
        <end position="23"/>
    </location>
</feature>
<dbReference type="RefSeq" id="WP_267560859.1">
    <property type="nucleotide sequence ID" value="NZ_JAPNTZ010000001.1"/>
</dbReference>
<gene>
    <name evidence="2" type="ORF">OWR29_03495</name>
</gene>
<dbReference type="EMBL" id="JAPNTZ010000001">
    <property type="protein sequence ID" value="MCY1137048.1"/>
    <property type="molecule type" value="Genomic_DNA"/>
</dbReference>
<keyword evidence="3" id="KW-1185">Reference proteome</keyword>
<accession>A0ABT4AS21</accession>
<evidence type="ECO:0000313" key="2">
    <source>
        <dbReference type="EMBL" id="MCY1137048.1"/>
    </source>
</evidence>
<proteinExistence type="predicted"/>
<reference evidence="2" key="1">
    <citation type="submission" date="2022-11" db="EMBL/GenBank/DDBJ databases">
        <authorList>
            <person name="Somphong A."/>
            <person name="Phongsopitanun W."/>
        </authorList>
    </citation>
    <scope>NUCLEOTIDE SEQUENCE</scope>
    <source>
        <strain evidence="2">Pm04-4</strain>
    </source>
</reference>
<evidence type="ECO:0000313" key="3">
    <source>
        <dbReference type="Proteomes" id="UP001151002"/>
    </source>
</evidence>
<evidence type="ECO:0000256" key="1">
    <source>
        <dbReference type="SAM" id="SignalP"/>
    </source>
</evidence>
<sequence>MRRRHFLLGAAGIVLAVPSRAVAAPPAAPDLVADPAGAERDFVRWLSVHAPRRAVQQAAGQAVDGDTAAFLSSGYPAALSQAARDRADDLEYANRMAAEHPAADFPWVNAAARRAANGTDEELAEFGGTGYAAALAQDNAHVPYDDGASLVSSSDWDYVDSIRFVDPGSVAVERAGAVRTDADVAEFLRHGWPSAARIDVDAFRGRYVADELAQWQQANYQIRIAVAADVDPYAALQAWDVVRRVASRQPSAWAERERYARGRADDWLRLAYTASDSDSPLWATLAVDAWALQERWTKEVPGAIRQADWWRQLDQYAQAAIEELIHGW</sequence>
<name>A0ABT4AS21_9ACTN</name>
<dbReference type="Proteomes" id="UP001151002">
    <property type="component" value="Unassembled WGS sequence"/>
</dbReference>
<evidence type="ECO:0008006" key="4">
    <source>
        <dbReference type="Google" id="ProtNLM"/>
    </source>
</evidence>
<keyword evidence="1" id="KW-0732">Signal</keyword>
<organism evidence="2 3">
    <name type="scientific">Paractinoplanes pyxinae</name>
    <dbReference type="NCBI Taxonomy" id="2997416"/>
    <lineage>
        <taxon>Bacteria</taxon>
        <taxon>Bacillati</taxon>
        <taxon>Actinomycetota</taxon>
        <taxon>Actinomycetes</taxon>
        <taxon>Micromonosporales</taxon>
        <taxon>Micromonosporaceae</taxon>
        <taxon>Paractinoplanes</taxon>
    </lineage>
</organism>
<feature type="chain" id="PRO_5045996795" description="Secreted protein" evidence="1">
    <location>
        <begin position="24"/>
        <end position="328"/>
    </location>
</feature>
<protein>
    <recommendedName>
        <fullName evidence="4">Secreted protein</fullName>
    </recommendedName>
</protein>